<keyword evidence="4" id="KW-0808">Transferase</keyword>
<comment type="caution">
    <text evidence="13">The sequence shown here is derived from an EMBL/GenBank/DDBJ whole genome shotgun (WGS) entry which is preliminary data.</text>
</comment>
<dbReference type="SUPFAM" id="SSF53383">
    <property type="entry name" value="PLP-dependent transferases"/>
    <property type="match status" value="1"/>
</dbReference>
<gene>
    <name evidence="13" type="ORF">XD66_0367</name>
</gene>
<dbReference type="InterPro" id="IPR020578">
    <property type="entry name" value="Aminotrans_V_PyrdxlP_BS"/>
</dbReference>
<dbReference type="InterPro" id="IPR015424">
    <property type="entry name" value="PyrdxlP-dep_Trfase"/>
</dbReference>
<name>A0A101FH33_9THEO</name>
<dbReference type="EC" id="2.8.1.7" evidence="3"/>
<dbReference type="PROSITE" id="PS00595">
    <property type="entry name" value="AA_TRANSFER_CLASS_5"/>
    <property type="match status" value="1"/>
</dbReference>
<evidence type="ECO:0000256" key="10">
    <source>
        <dbReference type="RuleBase" id="RU004504"/>
    </source>
</evidence>
<evidence type="ECO:0000256" key="9">
    <source>
        <dbReference type="ARBA" id="ARBA00050776"/>
    </source>
</evidence>
<feature type="domain" description="Aminotransferase class V" evidence="12">
    <location>
        <begin position="2"/>
        <end position="362"/>
    </location>
</feature>
<accession>A0A101FH33</accession>
<comment type="similarity">
    <text evidence="2">Belongs to the class-V pyridoxal-phosphate-dependent aminotransferase family. NifS/IscS subfamily.</text>
</comment>
<evidence type="ECO:0000313" key="13">
    <source>
        <dbReference type="EMBL" id="KUK36933.1"/>
    </source>
</evidence>
<evidence type="ECO:0000256" key="5">
    <source>
        <dbReference type="ARBA" id="ARBA00022723"/>
    </source>
</evidence>
<dbReference type="Gene3D" id="1.10.260.50">
    <property type="match status" value="1"/>
</dbReference>
<dbReference type="InterPro" id="IPR000192">
    <property type="entry name" value="Aminotrans_V_dom"/>
</dbReference>
<keyword evidence="6" id="KW-0663">Pyridoxal phosphate</keyword>
<dbReference type="Pfam" id="PF00266">
    <property type="entry name" value="Aminotran_5"/>
    <property type="match status" value="1"/>
</dbReference>
<dbReference type="Proteomes" id="UP000053326">
    <property type="component" value="Unassembled WGS sequence"/>
</dbReference>
<dbReference type="InterPro" id="IPR015422">
    <property type="entry name" value="PyrdxlP-dep_Trfase_small"/>
</dbReference>
<evidence type="ECO:0000259" key="12">
    <source>
        <dbReference type="Pfam" id="PF00266"/>
    </source>
</evidence>
<dbReference type="Gene3D" id="3.40.640.10">
    <property type="entry name" value="Type I PLP-dependent aspartate aminotransferase-like (Major domain)"/>
    <property type="match status" value="1"/>
</dbReference>
<dbReference type="Gene3D" id="3.90.1150.10">
    <property type="entry name" value="Aspartate Aminotransferase, domain 1"/>
    <property type="match status" value="1"/>
</dbReference>
<evidence type="ECO:0000256" key="11">
    <source>
        <dbReference type="SAM" id="Coils"/>
    </source>
</evidence>
<protein>
    <recommendedName>
        <fullName evidence="3">cysteine desulfurase</fullName>
        <ecNumber evidence="3">2.8.1.7</ecNumber>
    </recommendedName>
</protein>
<evidence type="ECO:0000256" key="7">
    <source>
        <dbReference type="ARBA" id="ARBA00023004"/>
    </source>
</evidence>
<comment type="cofactor">
    <cofactor evidence="1 10">
        <name>pyridoxal 5'-phosphate</name>
        <dbReference type="ChEBI" id="CHEBI:597326"/>
    </cofactor>
</comment>
<organism evidence="13 14">
    <name type="scientific">Thermacetogenium phaeum</name>
    <dbReference type="NCBI Taxonomy" id="85874"/>
    <lineage>
        <taxon>Bacteria</taxon>
        <taxon>Bacillati</taxon>
        <taxon>Bacillota</taxon>
        <taxon>Clostridia</taxon>
        <taxon>Thermoanaerobacterales</taxon>
        <taxon>Thermoanaerobacteraceae</taxon>
        <taxon>Thermacetogenium</taxon>
    </lineage>
</organism>
<dbReference type="GO" id="GO:0046872">
    <property type="term" value="F:metal ion binding"/>
    <property type="evidence" value="ECO:0007669"/>
    <property type="project" value="UniProtKB-KW"/>
</dbReference>
<comment type="catalytic activity">
    <reaction evidence="9">
        <text>(sulfur carrier)-H + L-cysteine = (sulfur carrier)-SH + L-alanine</text>
        <dbReference type="Rhea" id="RHEA:43892"/>
        <dbReference type="Rhea" id="RHEA-COMP:14737"/>
        <dbReference type="Rhea" id="RHEA-COMP:14739"/>
        <dbReference type="ChEBI" id="CHEBI:29917"/>
        <dbReference type="ChEBI" id="CHEBI:35235"/>
        <dbReference type="ChEBI" id="CHEBI:57972"/>
        <dbReference type="ChEBI" id="CHEBI:64428"/>
        <dbReference type="EC" id="2.8.1.7"/>
    </reaction>
</comment>
<keyword evidence="11" id="KW-0175">Coiled coil</keyword>
<dbReference type="GO" id="GO:0031071">
    <property type="term" value="F:cysteine desulfurase activity"/>
    <property type="evidence" value="ECO:0007669"/>
    <property type="project" value="UniProtKB-EC"/>
</dbReference>
<evidence type="ECO:0000313" key="14">
    <source>
        <dbReference type="Proteomes" id="UP000053326"/>
    </source>
</evidence>
<proteinExistence type="inferred from homology"/>
<evidence type="ECO:0000256" key="4">
    <source>
        <dbReference type="ARBA" id="ARBA00022679"/>
    </source>
</evidence>
<dbReference type="NCBIfam" id="NF002806">
    <property type="entry name" value="PRK02948.1"/>
    <property type="match status" value="1"/>
</dbReference>
<dbReference type="GO" id="GO:0051536">
    <property type="term" value="F:iron-sulfur cluster binding"/>
    <property type="evidence" value="ECO:0007669"/>
    <property type="project" value="UniProtKB-KW"/>
</dbReference>
<evidence type="ECO:0000256" key="6">
    <source>
        <dbReference type="ARBA" id="ARBA00022898"/>
    </source>
</evidence>
<feature type="coiled-coil region" evidence="11">
    <location>
        <begin position="249"/>
        <end position="276"/>
    </location>
</feature>
<keyword evidence="7" id="KW-0408">Iron</keyword>
<dbReference type="PANTHER" id="PTHR11601">
    <property type="entry name" value="CYSTEINE DESULFURYLASE FAMILY MEMBER"/>
    <property type="match status" value="1"/>
</dbReference>
<evidence type="ECO:0000256" key="2">
    <source>
        <dbReference type="ARBA" id="ARBA00006490"/>
    </source>
</evidence>
<dbReference type="InterPro" id="IPR015421">
    <property type="entry name" value="PyrdxlP-dep_Trfase_major"/>
</dbReference>
<sequence>MIYLDHAATTPVHPEVAAVVQDVMSNCFGNPSTLHAIGREARGLLDKARQQVADLICARPEEIFFTSGGTEADFLALWGVVCSRKGRGSHIITSSIEHHAVLNNCAYLAELFDCRVTYLPVDGAGMVDPDDVRRAIERETALISIMHANNEVGTIEPVEEIAAIAREEGIPFHVDAVQTVGHLPIDVNRLGVDLLSLSGHKFYGPKGVGALYVRQGTPFTAVLRGGGQERGYRSGTENIPGIAGLGQAADIARRDLEEETQRLQRLRDALIQGIEERIPGARLNGHRTRRLPHNVNFSFPDVEGESLVLGLDLQGIAVSSGSACSSGTGEPSHVLRSLGLPESYLNGAVRMTLGRANTEEDIPVVIEALEGLVRKLGWLFSA</sequence>
<dbReference type="FunFam" id="3.40.640.10:FF:000084">
    <property type="entry name" value="IscS-like cysteine desulfurase"/>
    <property type="match status" value="1"/>
</dbReference>
<dbReference type="InterPro" id="IPR016454">
    <property type="entry name" value="Cysteine_dSase"/>
</dbReference>
<dbReference type="AlphaFoldDB" id="A0A101FH33"/>
<dbReference type="EMBL" id="LGFO01000026">
    <property type="protein sequence ID" value="KUK36933.1"/>
    <property type="molecule type" value="Genomic_DNA"/>
</dbReference>
<evidence type="ECO:0000256" key="3">
    <source>
        <dbReference type="ARBA" id="ARBA00012239"/>
    </source>
</evidence>
<evidence type="ECO:0000256" key="8">
    <source>
        <dbReference type="ARBA" id="ARBA00023014"/>
    </source>
</evidence>
<keyword evidence="5" id="KW-0479">Metal-binding</keyword>
<dbReference type="PIRSF" id="PIRSF005572">
    <property type="entry name" value="NifS"/>
    <property type="match status" value="1"/>
</dbReference>
<reference evidence="14" key="1">
    <citation type="journal article" date="2015" name="MBio">
        <title>Genome-Resolved Metagenomic Analysis Reveals Roles for Candidate Phyla and Other Microbial Community Members in Biogeochemical Transformations in Oil Reservoirs.</title>
        <authorList>
            <person name="Hu P."/>
            <person name="Tom L."/>
            <person name="Singh A."/>
            <person name="Thomas B.C."/>
            <person name="Baker B.J."/>
            <person name="Piceno Y.M."/>
            <person name="Andersen G.L."/>
            <person name="Banfield J.F."/>
        </authorList>
    </citation>
    <scope>NUCLEOTIDE SEQUENCE [LARGE SCALE GENOMIC DNA]</scope>
</reference>
<dbReference type="PATRIC" id="fig|85874.4.peg.1502"/>
<dbReference type="PANTHER" id="PTHR11601:SF34">
    <property type="entry name" value="CYSTEINE DESULFURASE"/>
    <property type="match status" value="1"/>
</dbReference>
<evidence type="ECO:0000256" key="1">
    <source>
        <dbReference type="ARBA" id="ARBA00001933"/>
    </source>
</evidence>
<keyword evidence="8" id="KW-0411">Iron-sulfur</keyword>